<feature type="transmembrane region" description="Helical" evidence="2">
    <location>
        <begin position="120"/>
        <end position="144"/>
    </location>
</feature>
<accession>A0AA39V8E8</accession>
<dbReference type="AlphaFoldDB" id="A0AA39V8E8"/>
<feature type="compositionally biased region" description="Low complexity" evidence="1">
    <location>
        <begin position="145"/>
        <end position="166"/>
    </location>
</feature>
<evidence type="ECO:0008006" key="5">
    <source>
        <dbReference type="Google" id="ProtNLM"/>
    </source>
</evidence>
<evidence type="ECO:0000313" key="4">
    <source>
        <dbReference type="Proteomes" id="UP001166286"/>
    </source>
</evidence>
<name>A0AA39V8E8_9LECA</name>
<organism evidence="3 4">
    <name type="scientific">Cladonia borealis</name>
    <dbReference type="NCBI Taxonomy" id="184061"/>
    <lineage>
        <taxon>Eukaryota</taxon>
        <taxon>Fungi</taxon>
        <taxon>Dikarya</taxon>
        <taxon>Ascomycota</taxon>
        <taxon>Pezizomycotina</taxon>
        <taxon>Lecanoromycetes</taxon>
        <taxon>OSLEUM clade</taxon>
        <taxon>Lecanoromycetidae</taxon>
        <taxon>Lecanorales</taxon>
        <taxon>Lecanorineae</taxon>
        <taxon>Cladoniaceae</taxon>
        <taxon>Cladonia</taxon>
    </lineage>
</organism>
<evidence type="ECO:0000313" key="3">
    <source>
        <dbReference type="EMBL" id="KAK0512550.1"/>
    </source>
</evidence>
<dbReference type="EMBL" id="JAFEKC020000009">
    <property type="protein sequence ID" value="KAK0512550.1"/>
    <property type="molecule type" value="Genomic_DNA"/>
</dbReference>
<feature type="region of interest" description="Disordered" evidence="1">
    <location>
        <begin position="43"/>
        <end position="97"/>
    </location>
</feature>
<sequence length="525" mass="56664">MSSLSQQRMQRLTGSYLESPDGKPGIDASYRVELPERHSTFMEHNTDSEGGASPLSNGIASDGLASPGLQSVMSEESGEKQMYRTYGPRHSTEKELVPPVLPGYEKEVHHQPQPRRNKRYWIFLIIACITCIVIGLAVGLGVGLTRKSSSPPPAKTTTAPSSGAAPNPDQFLSKVGAFNGSGIALASESFGNGGYGSIVMYFQHHTGQIRQAQLSSNGDWEGGDVTQIVAVDAKNATPIAAVAYARNDTAAWHIFYINVNNTITEVTNSNTTNVWIPGPINALQLQAMDDLNVGLEACWYGSFYSDASYNHSPVPGLNTNTTTGNSSDQTVGIHLWYATNSTSFDSVGWTYGDSTWTQQQTFQGYNGHAGVGCYSWGPGSDTYVFFVNLDNEINILWKDLNTTLTGSASHPIDTWTRSDISIPVFQNSSMGYTNYLYAQNKDLSISGFNVTWAAENTTIPAGQKFTINGAKGLAGTHLSVTALPDYSGGNSLLTFYQTNGTDITEFVRDLEAGQWTSSSVPIPNS</sequence>
<evidence type="ECO:0000256" key="2">
    <source>
        <dbReference type="SAM" id="Phobius"/>
    </source>
</evidence>
<dbReference type="SUPFAM" id="SSF89372">
    <property type="entry name" value="Fucose-specific lectin"/>
    <property type="match status" value="1"/>
</dbReference>
<comment type="caution">
    <text evidence="3">The sequence shown here is derived from an EMBL/GenBank/DDBJ whole genome shotgun (WGS) entry which is preliminary data.</text>
</comment>
<evidence type="ECO:0000256" key="1">
    <source>
        <dbReference type="SAM" id="MobiDB-lite"/>
    </source>
</evidence>
<dbReference type="Proteomes" id="UP001166286">
    <property type="component" value="Unassembled WGS sequence"/>
</dbReference>
<proteinExistence type="predicted"/>
<keyword evidence="2" id="KW-1133">Transmembrane helix</keyword>
<feature type="region of interest" description="Disordered" evidence="1">
    <location>
        <begin position="1"/>
        <end position="28"/>
    </location>
</feature>
<feature type="compositionally biased region" description="Polar residues" evidence="1">
    <location>
        <begin position="1"/>
        <end position="13"/>
    </location>
</feature>
<reference evidence="3" key="1">
    <citation type="submission" date="2023-03" db="EMBL/GenBank/DDBJ databases">
        <title>Complete genome of Cladonia borealis.</title>
        <authorList>
            <person name="Park H."/>
        </authorList>
    </citation>
    <scope>NUCLEOTIDE SEQUENCE</scope>
    <source>
        <strain evidence="3">ANT050790</strain>
    </source>
</reference>
<feature type="region of interest" description="Disordered" evidence="1">
    <location>
        <begin position="145"/>
        <end position="167"/>
    </location>
</feature>
<keyword evidence="2" id="KW-0472">Membrane</keyword>
<dbReference type="Gene3D" id="2.120.10.70">
    <property type="entry name" value="Fucose-specific lectin"/>
    <property type="match status" value="1"/>
</dbReference>
<keyword evidence="4" id="KW-1185">Reference proteome</keyword>
<keyword evidence="2" id="KW-0812">Transmembrane</keyword>
<gene>
    <name evidence="3" type="ORF">JMJ35_004567</name>
</gene>
<protein>
    <recommendedName>
        <fullName evidence="5">Fucose-specific lectin</fullName>
    </recommendedName>
</protein>